<comment type="caution">
    <text evidence="4">The sequence shown here is derived from an EMBL/GenBank/DDBJ whole genome shotgun (WGS) entry which is preliminary data.</text>
</comment>
<dbReference type="Gene3D" id="2.60.120.200">
    <property type="match status" value="1"/>
</dbReference>
<protein>
    <recommendedName>
        <fullName evidence="3">GH16 domain-containing protein</fullName>
    </recommendedName>
</protein>
<evidence type="ECO:0000256" key="2">
    <source>
        <dbReference type="SAM" id="SignalP"/>
    </source>
</evidence>
<dbReference type="PANTHER" id="PTHR10963:SF55">
    <property type="entry name" value="GLYCOSIDE HYDROLASE FAMILY 16 PROTEIN"/>
    <property type="match status" value="1"/>
</dbReference>
<dbReference type="RefSeq" id="WP_109692087.1">
    <property type="nucleotide sequence ID" value="NZ_QGDD01000001.1"/>
</dbReference>
<feature type="signal peptide" evidence="2">
    <location>
        <begin position="1"/>
        <end position="29"/>
    </location>
</feature>
<evidence type="ECO:0000313" key="5">
    <source>
        <dbReference type="Proteomes" id="UP000245507"/>
    </source>
</evidence>
<name>A0A316TIZ5_9ACTN</name>
<dbReference type="InterPro" id="IPR013320">
    <property type="entry name" value="ConA-like_dom_sf"/>
</dbReference>
<evidence type="ECO:0000256" key="1">
    <source>
        <dbReference type="ARBA" id="ARBA00006865"/>
    </source>
</evidence>
<dbReference type="InterPro" id="IPR000757">
    <property type="entry name" value="Beta-glucanase-like"/>
</dbReference>
<evidence type="ECO:0000259" key="3">
    <source>
        <dbReference type="PROSITE" id="PS51762"/>
    </source>
</evidence>
<dbReference type="OrthoDB" id="3250776at2"/>
<comment type="similarity">
    <text evidence="1">Belongs to the glycosyl hydrolase 16 family.</text>
</comment>
<dbReference type="PROSITE" id="PS51762">
    <property type="entry name" value="GH16_2"/>
    <property type="match status" value="1"/>
</dbReference>
<keyword evidence="2" id="KW-0732">Signal</keyword>
<dbReference type="GO" id="GO:0005975">
    <property type="term" value="P:carbohydrate metabolic process"/>
    <property type="evidence" value="ECO:0007669"/>
    <property type="project" value="InterPro"/>
</dbReference>
<proteinExistence type="inferred from homology"/>
<dbReference type="Proteomes" id="UP000245507">
    <property type="component" value="Unassembled WGS sequence"/>
</dbReference>
<feature type="chain" id="PRO_5038421462" description="GH16 domain-containing protein" evidence="2">
    <location>
        <begin position="30"/>
        <end position="303"/>
    </location>
</feature>
<dbReference type="CDD" id="cd08023">
    <property type="entry name" value="GH16_laminarinase_like"/>
    <property type="match status" value="1"/>
</dbReference>
<gene>
    <name evidence="4" type="ORF">DJ010_02850</name>
</gene>
<accession>A0A316TIZ5</accession>
<keyword evidence="5" id="KW-1185">Reference proteome</keyword>
<evidence type="ECO:0000313" key="4">
    <source>
        <dbReference type="EMBL" id="PWN04583.1"/>
    </source>
</evidence>
<reference evidence="4 5" key="1">
    <citation type="submission" date="2018-05" db="EMBL/GenBank/DDBJ databases">
        <title>Nocardioides silvaticus genome.</title>
        <authorList>
            <person name="Li C."/>
            <person name="Wang G."/>
        </authorList>
    </citation>
    <scope>NUCLEOTIDE SEQUENCE [LARGE SCALE GENOMIC DNA]</scope>
    <source>
        <strain evidence="4 5">CCTCC AB 2018079</strain>
    </source>
</reference>
<dbReference type="Pfam" id="PF00722">
    <property type="entry name" value="Glyco_hydro_16"/>
    <property type="match status" value="1"/>
</dbReference>
<organism evidence="4 5">
    <name type="scientific">Nocardioides silvaticus</name>
    <dbReference type="NCBI Taxonomy" id="2201891"/>
    <lineage>
        <taxon>Bacteria</taxon>
        <taxon>Bacillati</taxon>
        <taxon>Actinomycetota</taxon>
        <taxon>Actinomycetes</taxon>
        <taxon>Propionibacteriales</taxon>
        <taxon>Nocardioidaceae</taxon>
        <taxon>Nocardioides</taxon>
    </lineage>
</organism>
<dbReference type="AlphaFoldDB" id="A0A316TIZ5"/>
<sequence>MHASLGSVRAILASAALIGLAGLAGPAPAGSATGAPQPAAAAQDACGEVRAKADGSTWHCSFVDNFDGRELNLDKWITQDTSVTGFRTGVTCFTTARKNIQVSQGALRLTARNEKGTFLCQTPSGVFTTTYTGGMVGTRTKFSQTYGRFEVRAKLPTARRGGVHGGFWMFPLNLRYGIWPASGEIDIAEWWSNRPTSVMPSLHYDGRDPQKDSGWDCGVSTPSAYHTYALEWLPSGLKFFIDGKLCFSRTPEPAAPLVAPQPFDHPFSMILNMGVGPAFGNNAVSPSTPLPATYVVDYVKAWH</sequence>
<dbReference type="EMBL" id="QGDD01000001">
    <property type="protein sequence ID" value="PWN04583.1"/>
    <property type="molecule type" value="Genomic_DNA"/>
</dbReference>
<feature type="domain" description="GH16" evidence="3">
    <location>
        <begin position="30"/>
        <end position="303"/>
    </location>
</feature>
<dbReference type="InterPro" id="IPR050546">
    <property type="entry name" value="Glycosyl_Hydrlase_16"/>
</dbReference>
<dbReference type="GO" id="GO:0004553">
    <property type="term" value="F:hydrolase activity, hydrolyzing O-glycosyl compounds"/>
    <property type="evidence" value="ECO:0007669"/>
    <property type="project" value="InterPro"/>
</dbReference>
<dbReference type="SUPFAM" id="SSF49899">
    <property type="entry name" value="Concanavalin A-like lectins/glucanases"/>
    <property type="match status" value="1"/>
</dbReference>
<dbReference type="PANTHER" id="PTHR10963">
    <property type="entry name" value="GLYCOSYL HYDROLASE-RELATED"/>
    <property type="match status" value="1"/>
</dbReference>